<dbReference type="OMA" id="ETESHEY"/>
<dbReference type="GO" id="GO:0016567">
    <property type="term" value="P:protein ubiquitination"/>
    <property type="evidence" value="ECO:0007669"/>
    <property type="project" value="InterPro"/>
</dbReference>
<keyword evidence="7" id="KW-0808">Transferase</keyword>
<comment type="subcellular location">
    <subcellularLocation>
        <location evidence="2">Cytoplasm</location>
    </subcellularLocation>
    <subcellularLocation>
        <location evidence="13">Nucleus</location>
        <location evidence="13">Nuclear body</location>
    </subcellularLocation>
</comment>
<sequence length="532" mass="55546">MSSMASRREQRRTHGLSPRSHRPSPAPAPTAHVAAAATSTGAALAPPSAADPMAAAAAAARRYESNMANLIAANQCLSPPAAPLTVPSVDQLPTSSVAHQVSSAADLSPLASTVADDEKPDDDDDDDSGSTCSICFEPWTNQGRHRVTATKCGHLFGRACIRKWLSSHSSCPTCKKRIRATDLRYLYVTNISVVDNAEKERALRLISKCRSENEKINRELGKVQLENRSLATKLEAAQREIVALKAMIAERRPGAHPLAAAAGTGGLARASTAGLLFEEVLSLPLSLAARVMDLSPAGDVLLVSSANARGAGKAHGFTRISLVNSRFQQYVGVHDKAVRDVGLSQHDHDLVLSVGFDARATLTSLSANSPVLSCVLDGGGWSAVWHPEQGQYFAVGTSCGTVALFDTRKTNAPTLHLALPSRQPVHSLAFSQVGDDLVLLAGTCSSGVSAIPLGATGFGTAVTITPPCITTAVAAGSGTSSVLLSYRASSSSGPLAAHHEVYGLEQATLAWQSQTTLPGPASARVMARPLLQ</sequence>
<dbReference type="InterPro" id="IPR001841">
    <property type="entry name" value="Znf_RING"/>
</dbReference>
<organism evidence="18 19">
    <name type="scientific">Thecamonas trahens ATCC 50062</name>
    <dbReference type="NCBI Taxonomy" id="461836"/>
    <lineage>
        <taxon>Eukaryota</taxon>
        <taxon>Apusozoa</taxon>
        <taxon>Apusomonadida</taxon>
        <taxon>Apusomonadidae</taxon>
        <taxon>Thecamonas</taxon>
    </lineage>
</organism>
<reference evidence="18 19" key="1">
    <citation type="submission" date="2010-05" db="EMBL/GenBank/DDBJ databases">
        <title>The Genome Sequence of Thecamonas trahens ATCC 50062.</title>
        <authorList>
            <consortium name="The Broad Institute Genome Sequencing Platform"/>
            <person name="Russ C."/>
            <person name="Cuomo C."/>
            <person name="Shea T."/>
            <person name="Young S.K."/>
            <person name="Zeng Q."/>
            <person name="Koehrsen M."/>
            <person name="Haas B."/>
            <person name="Borodovsky M."/>
            <person name="Guigo R."/>
            <person name="Alvarado L."/>
            <person name="Berlin A."/>
            <person name="Bochicchio J."/>
            <person name="Borenstein D."/>
            <person name="Chapman S."/>
            <person name="Chen Z."/>
            <person name="Freedman E."/>
            <person name="Gellesch M."/>
            <person name="Goldberg J."/>
            <person name="Griggs A."/>
            <person name="Gujja S."/>
            <person name="Heilman E."/>
            <person name="Heiman D."/>
            <person name="Hepburn T."/>
            <person name="Howarth C."/>
            <person name="Jen D."/>
            <person name="Larson L."/>
            <person name="Mehta T."/>
            <person name="Park D."/>
            <person name="Pearson M."/>
            <person name="Roberts A."/>
            <person name="Saif S."/>
            <person name="Shenoy N."/>
            <person name="Sisk P."/>
            <person name="Stolte C."/>
            <person name="Sykes S."/>
            <person name="Thomson T."/>
            <person name="Walk T."/>
            <person name="White J."/>
            <person name="Yandava C."/>
            <person name="Burger G."/>
            <person name="Gray M.W."/>
            <person name="Holland P.W.H."/>
            <person name="King N."/>
            <person name="Lang F.B.F."/>
            <person name="Roger A.J."/>
            <person name="Ruiz-Trillo I."/>
            <person name="Lander E."/>
            <person name="Nusbaum C."/>
        </authorList>
    </citation>
    <scope>NUCLEOTIDE SEQUENCE [LARGE SCALE GENOMIC DNA]</scope>
    <source>
        <strain evidence="18 19">ATCC 50062</strain>
    </source>
</reference>
<dbReference type="InterPro" id="IPR013083">
    <property type="entry name" value="Znf_RING/FYVE/PHD"/>
</dbReference>
<dbReference type="Pfam" id="PF23419">
    <property type="entry name" value="WD40_RFWD3"/>
    <property type="match status" value="1"/>
</dbReference>
<dbReference type="CDD" id="cd16450">
    <property type="entry name" value="mRING-C3HGC3_RFWD3"/>
    <property type="match status" value="1"/>
</dbReference>
<evidence type="ECO:0000256" key="10">
    <source>
        <dbReference type="ARBA" id="ARBA00022786"/>
    </source>
</evidence>
<dbReference type="PANTHER" id="PTHR16047:SF7">
    <property type="entry name" value="E3 UBIQUITIN-PROTEIN LIGASE RFWD3"/>
    <property type="match status" value="1"/>
</dbReference>
<evidence type="ECO:0000259" key="17">
    <source>
        <dbReference type="PROSITE" id="PS50089"/>
    </source>
</evidence>
<keyword evidence="14" id="KW-0863">Zinc-finger</keyword>
<evidence type="ECO:0000256" key="15">
    <source>
        <dbReference type="SAM" id="Coils"/>
    </source>
</evidence>
<evidence type="ECO:0000256" key="16">
    <source>
        <dbReference type="SAM" id="MobiDB-lite"/>
    </source>
</evidence>
<dbReference type="GO" id="GO:0005737">
    <property type="term" value="C:cytoplasm"/>
    <property type="evidence" value="ECO:0007669"/>
    <property type="project" value="UniProtKB-SubCell"/>
</dbReference>
<protein>
    <recommendedName>
        <fullName evidence="4">RING-type E3 ubiquitin transferase</fullName>
        <ecNumber evidence="4">2.3.2.27</ecNumber>
    </recommendedName>
</protein>
<evidence type="ECO:0000256" key="7">
    <source>
        <dbReference type="ARBA" id="ARBA00022679"/>
    </source>
</evidence>
<evidence type="ECO:0000313" key="18">
    <source>
        <dbReference type="EMBL" id="KNC50755.1"/>
    </source>
</evidence>
<dbReference type="GeneID" id="25565755"/>
<dbReference type="InterPro" id="IPR037381">
    <property type="entry name" value="RFWD3"/>
</dbReference>
<dbReference type="SMART" id="SM00184">
    <property type="entry name" value="RING"/>
    <property type="match status" value="1"/>
</dbReference>
<keyword evidence="8" id="KW-0677">Repeat</keyword>
<dbReference type="SUPFAM" id="SSF50978">
    <property type="entry name" value="WD40 repeat-like"/>
    <property type="match status" value="1"/>
</dbReference>
<evidence type="ECO:0000256" key="12">
    <source>
        <dbReference type="ARBA" id="ARBA00023242"/>
    </source>
</evidence>
<dbReference type="Gene3D" id="2.130.10.10">
    <property type="entry name" value="YVTN repeat-like/Quinoprotein amine dehydrogenase"/>
    <property type="match status" value="1"/>
</dbReference>
<feature type="compositionally biased region" description="Low complexity" evidence="16">
    <location>
        <begin position="29"/>
        <end position="59"/>
    </location>
</feature>
<keyword evidence="19" id="KW-1185">Reference proteome</keyword>
<dbReference type="Gene3D" id="3.30.40.10">
    <property type="entry name" value="Zinc/RING finger domain, C3HC4 (zinc finger)"/>
    <property type="match status" value="1"/>
</dbReference>
<dbReference type="Pfam" id="PF13639">
    <property type="entry name" value="zf-RING_2"/>
    <property type="match status" value="1"/>
</dbReference>
<dbReference type="PROSITE" id="PS50089">
    <property type="entry name" value="ZF_RING_2"/>
    <property type="match status" value="1"/>
</dbReference>
<feature type="region of interest" description="Disordered" evidence="16">
    <location>
        <begin position="100"/>
        <end position="129"/>
    </location>
</feature>
<evidence type="ECO:0000256" key="8">
    <source>
        <dbReference type="ARBA" id="ARBA00022737"/>
    </source>
</evidence>
<keyword evidence="11" id="KW-0234">DNA repair</keyword>
<keyword evidence="10" id="KW-0833">Ubl conjugation pathway</keyword>
<keyword evidence="9" id="KW-0227">DNA damage</keyword>
<dbReference type="OrthoDB" id="5600418at2759"/>
<feature type="compositionally biased region" description="Acidic residues" evidence="16">
    <location>
        <begin position="118"/>
        <end position="128"/>
    </location>
</feature>
<evidence type="ECO:0000256" key="1">
    <source>
        <dbReference type="ARBA" id="ARBA00000900"/>
    </source>
</evidence>
<dbReference type="EC" id="2.3.2.27" evidence="4"/>
<dbReference type="EMBL" id="GL349462">
    <property type="protein sequence ID" value="KNC50755.1"/>
    <property type="molecule type" value="Genomic_DNA"/>
</dbReference>
<proteinExistence type="predicted"/>
<evidence type="ECO:0000256" key="13">
    <source>
        <dbReference type="ARBA" id="ARBA00034306"/>
    </source>
</evidence>
<keyword evidence="14" id="KW-0862">Zinc</keyword>
<dbReference type="RefSeq" id="XP_013756718.1">
    <property type="nucleotide sequence ID" value="XM_013901264.1"/>
</dbReference>
<evidence type="ECO:0000256" key="2">
    <source>
        <dbReference type="ARBA" id="ARBA00004496"/>
    </source>
</evidence>
<evidence type="ECO:0000256" key="14">
    <source>
        <dbReference type="PROSITE-ProRule" id="PRU00175"/>
    </source>
</evidence>
<evidence type="ECO:0000256" key="3">
    <source>
        <dbReference type="ARBA" id="ARBA00004906"/>
    </source>
</evidence>
<accession>A0A0L0DEV6</accession>
<evidence type="ECO:0000256" key="9">
    <source>
        <dbReference type="ARBA" id="ARBA00022763"/>
    </source>
</evidence>
<feature type="coiled-coil region" evidence="15">
    <location>
        <begin position="199"/>
        <end position="247"/>
    </location>
</feature>
<keyword evidence="12" id="KW-0539">Nucleus</keyword>
<comment type="pathway">
    <text evidence="3">Protein modification; protein ubiquitination.</text>
</comment>
<keyword evidence="6" id="KW-0853">WD repeat</keyword>
<evidence type="ECO:0000256" key="4">
    <source>
        <dbReference type="ARBA" id="ARBA00012483"/>
    </source>
</evidence>
<dbReference type="SUPFAM" id="SSF57850">
    <property type="entry name" value="RING/U-box"/>
    <property type="match status" value="1"/>
</dbReference>
<dbReference type="GO" id="GO:0008270">
    <property type="term" value="F:zinc ion binding"/>
    <property type="evidence" value="ECO:0007669"/>
    <property type="project" value="UniProtKB-KW"/>
</dbReference>
<dbReference type="GO" id="GO:0016604">
    <property type="term" value="C:nuclear body"/>
    <property type="evidence" value="ECO:0007669"/>
    <property type="project" value="UniProtKB-SubCell"/>
</dbReference>
<comment type="catalytic activity">
    <reaction evidence="1">
        <text>S-ubiquitinyl-[E2 ubiquitin-conjugating enzyme]-L-cysteine + [acceptor protein]-L-lysine = [E2 ubiquitin-conjugating enzyme]-L-cysteine + N(6)-ubiquitinyl-[acceptor protein]-L-lysine.</text>
        <dbReference type="EC" id="2.3.2.27"/>
    </reaction>
</comment>
<feature type="region of interest" description="Disordered" evidence="16">
    <location>
        <begin position="1"/>
        <end position="59"/>
    </location>
</feature>
<feature type="compositionally biased region" description="Basic residues" evidence="16">
    <location>
        <begin position="9"/>
        <end position="22"/>
    </location>
</feature>
<dbReference type="Proteomes" id="UP000054408">
    <property type="component" value="Unassembled WGS sequence"/>
</dbReference>
<dbReference type="InterPro" id="IPR056527">
    <property type="entry name" value="WD40_RFWD3"/>
</dbReference>
<dbReference type="PANTHER" id="PTHR16047">
    <property type="entry name" value="RFWD3 PROTEIN"/>
    <property type="match status" value="1"/>
</dbReference>
<dbReference type="InterPro" id="IPR015943">
    <property type="entry name" value="WD40/YVTN_repeat-like_dom_sf"/>
</dbReference>
<evidence type="ECO:0000256" key="5">
    <source>
        <dbReference type="ARBA" id="ARBA00022490"/>
    </source>
</evidence>
<name>A0A0L0DEV6_THETB</name>
<gene>
    <name evidence="18" type="ORF">AMSG_06645</name>
</gene>
<keyword evidence="15" id="KW-0175">Coiled coil</keyword>
<dbReference type="GO" id="GO:0036297">
    <property type="term" value="P:interstrand cross-link repair"/>
    <property type="evidence" value="ECO:0007669"/>
    <property type="project" value="InterPro"/>
</dbReference>
<evidence type="ECO:0000256" key="11">
    <source>
        <dbReference type="ARBA" id="ARBA00023204"/>
    </source>
</evidence>
<dbReference type="GO" id="GO:0061630">
    <property type="term" value="F:ubiquitin protein ligase activity"/>
    <property type="evidence" value="ECO:0007669"/>
    <property type="project" value="UniProtKB-EC"/>
</dbReference>
<evidence type="ECO:0000313" key="19">
    <source>
        <dbReference type="Proteomes" id="UP000054408"/>
    </source>
</evidence>
<dbReference type="STRING" id="461836.A0A0L0DEV6"/>
<dbReference type="AlphaFoldDB" id="A0A0L0DEV6"/>
<keyword evidence="5" id="KW-0963">Cytoplasm</keyword>
<dbReference type="InterPro" id="IPR036322">
    <property type="entry name" value="WD40_repeat_dom_sf"/>
</dbReference>
<evidence type="ECO:0000256" key="6">
    <source>
        <dbReference type="ARBA" id="ARBA00022574"/>
    </source>
</evidence>
<dbReference type="eggNOG" id="KOG1645">
    <property type="taxonomic scope" value="Eukaryota"/>
</dbReference>
<feature type="domain" description="RING-type" evidence="17">
    <location>
        <begin position="132"/>
        <end position="175"/>
    </location>
</feature>
<keyword evidence="14" id="KW-0479">Metal-binding</keyword>